<comment type="similarity">
    <text evidence="4">Belongs to the FKBP-type PPIase family.</text>
</comment>
<dbReference type="SUPFAM" id="SSF54534">
    <property type="entry name" value="FKBP-like"/>
    <property type="match status" value="1"/>
</dbReference>
<dbReference type="Proteomes" id="UP000290283">
    <property type="component" value="Unassembled WGS sequence"/>
</dbReference>
<evidence type="ECO:0000256" key="2">
    <source>
        <dbReference type="ARBA" id="ARBA00023110"/>
    </source>
</evidence>
<dbReference type="PROSITE" id="PS50059">
    <property type="entry name" value="FKBP_PPIASE"/>
    <property type="match status" value="1"/>
</dbReference>
<dbReference type="Gene3D" id="3.10.50.40">
    <property type="match status" value="1"/>
</dbReference>
<dbReference type="AlphaFoldDB" id="A0A4Q1K2Y8"/>
<sequence>MKGLKIISLLLLGMNLVTCCSQKQEARRPVSQKSGEFMKQSIERNKKLNQGEEKLIAAIIKKDTVNDYIASTKGYWYYYVSKNVNKTSFPIKGDIAVFDYEIKDLTGKIIYSQAELKPQNYRVDKQDFIKGIQDGIKLMQKGEKVTFLFPSHMAFGYHGDDNRIGTNQPLLCTVTLNDIKKESNPVSSETKIE</sequence>
<feature type="domain" description="PPIase FKBP-type" evidence="5">
    <location>
        <begin position="93"/>
        <end position="180"/>
    </location>
</feature>
<organism evidence="6 7">
    <name type="scientific">Flavobacterium amnicola</name>
    <dbReference type="NCBI Taxonomy" id="2506422"/>
    <lineage>
        <taxon>Bacteria</taxon>
        <taxon>Pseudomonadati</taxon>
        <taxon>Bacteroidota</taxon>
        <taxon>Flavobacteriia</taxon>
        <taxon>Flavobacteriales</taxon>
        <taxon>Flavobacteriaceae</taxon>
        <taxon>Flavobacterium</taxon>
    </lineage>
</organism>
<keyword evidence="3 4" id="KW-0413">Isomerase</keyword>
<dbReference type="InterPro" id="IPR046357">
    <property type="entry name" value="PPIase_dom_sf"/>
</dbReference>
<evidence type="ECO:0000313" key="7">
    <source>
        <dbReference type="Proteomes" id="UP000290283"/>
    </source>
</evidence>
<accession>A0A4Q1K2Y8</accession>
<evidence type="ECO:0000256" key="1">
    <source>
        <dbReference type="ARBA" id="ARBA00000971"/>
    </source>
</evidence>
<name>A0A4Q1K2Y8_9FLAO</name>
<evidence type="ECO:0000256" key="3">
    <source>
        <dbReference type="PROSITE-ProRule" id="PRU00277"/>
    </source>
</evidence>
<dbReference type="EC" id="5.2.1.8" evidence="4"/>
<keyword evidence="7" id="KW-1185">Reference proteome</keyword>
<dbReference type="EMBL" id="SBKO01000002">
    <property type="protein sequence ID" value="RXR19423.1"/>
    <property type="molecule type" value="Genomic_DNA"/>
</dbReference>
<reference evidence="7" key="1">
    <citation type="submission" date="2019-01" db="EMBL/GenBank/DDBJ databases">
        <title>Cytophagaceae bacterium strain CAR-16.</title>
        <authorList>
            <person name="Chen W.-M."/>
        </authorList>
    </citation>
    <scope>NUCLEOTIDE SEQUENCE [LARGE SCALE GENOMIC DNA]</scope>
    <source>
        <strain evidence="7">LLJ-11</strain>
    </source>
</reference>
<dbReference type="OrthoDB" id="1093155at2"/>
<dbReference type="Pfam" id="PF00254">
    <property type="entry name" value="FKBP_C"/>
    <property type="match status" value="1"/>
</dbReference>
<keyword evidence="2 3" id="KW-0697">Rotamase</keyword>
<dbReference type="InterPro" id="IPR001179">
    <property type="entry name" value="PPIase_FKBP_dom"/>
</dbReference>
<dbReference type="InterPro" id="IPR019869">
    <property type="entry name" value="Motility-assoc_PPIase_GldI"/>
</dbReference>
<proteinExistence type="inferred from homology"/>
<dbReference type="GO" id="GO:0003755">
    <property type="term" value="F:peptidyl-prolyl cis-trans isomerase activity"/>
    <property type="evidence" value="ECO:0007669"/>
    <property type="project" value="UniProtKB-UniRule"/>
</dbReference>
<evidence type="ECO:0000313" key="6">
    <source>
        <dbReference type="EMBL" id="RXR19423.1"/>
    </source>
</evidence>
<evidence type="ECO:0000259" key="5">
    <source>
        <dbReference type="PROSITE" id="PS50059"/>
    </source>
</evidence>
<dbReference type="NCBIfam" id="TIGR03516">
    <property type="entry name" value="ppisom_GldI"/>
    <property type="match status" value="1"/>
</dbReference>
<dbReference type="RefSeq" id="WP_129435880.1">
    <property type="nucleotide sequence ID" value="NZ_SBKO01000002.1"/>
</dbReference>
<comment type="catalytic activity">
    <reaction evidence="1 3 4">
        <text>[protein]-peptidylproline (omega=180) = [protein]-peptidylproline (omega=0)</text>
        <dbReference type="Rhea" id="RHEA:16237"/>
        <dbReference type="Rhea" id="RHEA-COMP:10747"/>
        <dbReference type="Rhea" id="RHEA-COMP:10748"/>
        <dbReference type="ChEBI" id="CHEBI:83833"/>
        <dbReference type="ChEBI" id="CHEBI:83834"/>
        <dbReference type="EC" id="5.2.1.8"/>
    </reaction>
</comment>
<gene>
    <name evidence="6" type="primary">gldI</name>
    <name evidence="6" type="ORF">EQG63_08255</name>
</gene>
<comment type="caution">
    <text evidence="6">The sequence shown here is derived from an EMBL/GenBank/DDBJ whole genome shotgun (WGS) entry which is preliminary data.</text>
</comment>
<protein>
    <recommendedName>
        <fullName evidence="4">Peptidyl-prolyl cis-trans isomerase</fullName>
        <ecNumber evidence="4">5.2.1.8</ecNumber>
    </recommendedName>
</protein>
<evidence type="ECO:0000256" key="4">
    <source>
        <dbReference type="RuleBase" id="RU003915"/>
    </source>
</evidence>